<proteinExistence type="predicted"/>
<organism evidence="2 3">
    <name type="scientific">Helicobacter turcicus</name>
    <dbReference type="NCBI Taxonomy" id="2867412"/>
    <lineage>
        <taxon>Bacteria</taxon>
        <taxon>Pseudomonadati</taxon>
        <taxon>Campylobacterota</taxon>
        <taxon>Epsilonproteobacteria</taxon>
        <taxon>Campylobacterales</taxon>
        <taxon>Helicobacteraceae</taxon>
        <taxon>Helicobacter</taxon>
    </lineage>
</organism>
<feature type="transmembrane region" description="Helical" evidence="1">
    <location>
        <begin position="94"/>
        <end position="115"/>
    </location>
</feature>
<protein>
    <submittedName>
        <fullName evidence="2">Uncharacterized protein</fullName>
    </submittedName>
</protein>
<dbReference type="Proteomes" id="UP000700059">
    <property type="component" value="Unassembled WGS sequence"/>
</dbReference>
<evidence type="ECO:0000256" key="1">
    <source>
        <dbReference type="SAM" id="Phobius"/>
    </source>
</evidence>
<comment type="caution">
    <text evidence="2">The sequence shown here is derived from an EMBL/GenBank/DDBJ whole genome shotgun (WGS) entry which is preliminary data.</text>
</comment>
<keyword evidence="1" id="KW-1133">Transmembrane helix</keyword>
<accession>A0ABS7JPI6</accession>
<keyword evidence="3" id="KW-1185">Reference proteome</keyword>
<dbReference type="RefSeq" id="WP_221532591.1">
    <property type="nucleotide sequence ID" value="NZ_JAIGYP010000011.1"/>
</dbReference>
<name>A0ABS7JPI6_9HELI</name>
<keyword evidence="1" id="KW-0812">Transmembrane</keyword>
<dbReference type="EMBL" id="JAIGYQ010000011">
    <property type="protein sequence ID" value="MBX7491321.1"/>
    <property type="molecule type" value="Genomic_DNA"/>
</dbReference>
<feature type="transmembrane region" description="Helical" evidence="1">
    <location>
        <begin position="50"/>
        <end position="74"/>
    </location>
</feature>
<evidence type="ECO:0000313" key="3">
    <source>
        <dbReference type="Proteomes" id="UP000700059"/>
    </source>
</evidence>
<feature type="transmembrane region" description="Helical" evidence="1">
    <location>
        <begin position="136"/>
        <end position="160"/>
    </location>
</feature>
<reference evidence="2 3" key="1">
    <citation type="submission" date="2021-08" db="EMBL/GenBank/DDBJ databases">
        <title>Helicobacter spp. isolated from feces of Anatolian Ground Squirrel (Spermophilus xanthoprymnus) in Turkey.</title>
        <authorList>
            <person name="Aydin F."/>
            <person name="Abay S."/>
            <person name="Kayman T."/>
            <person name="Karakaya E."/>
            <person name="Saticioglu I.B."/>
        </authorList>
    </citation>
    <scope>NUCLEOTIDE SEQUENCE [LARGE SCALE GENOMIC DNA]</scope>
    <source>
        <strain evidence="2 3">Faydin-H70</strain>
    </source>
</reference>
<keyword evidence="1" id="KW-0472">Membrane</keyword>
<evidence type="ECO:0000313" key="2">
    <source>
        <dbReference type="EMBL" id="MBX7491321.1"/>
    </source>
</evidence>
<gene>
    <name evidence="2" type="ORF">K4G57_07595</name>
</gene>
<sequence length="183" mass="21606">MDMETNTRRVWLKGLKSEIMELRYQKLSDKEIKQKMHTAFRNYSTKIEIAVSWGFWIIVLALVGFGIHIGYAVLMWEAHLYEFSVHFSPYASMLIFVFLCVALCGILAFWLGYFVDFFRFHKILDDTLEEQFYLKLFKMFLVLSFLGFIVFMVMVFFVGLQISEFYGIPLGRSLFGTLMEIID</sequence>